<protein>
    <submittedName>
        <fullName evidence="1">Uncharacterized protein</fullName>
    </submittedName>
</protein>
<evidence type="ECO:0000313" key="1">
    <source>
        <dbReference type="EMBL" id="JAD27000.1"/>
    </source>
</evidence>
<proteinExistence type="predicted"/>
<organism evidence="1">
    <name type="scientific">Arundo donax</name>
    <name type="common">Giant reed</name>
    <name type="synonym">Donax arundinaceus</name>
    <dbReference type="NCBI Taxonomy" id="35708"/>
    <lineage>
        <taxon>Eukaryota</taxon>
        <taxon>Viridiplantae</taxon>
        <taxon>Streptophyta</taxon>
        <taxon>Embryophyta</taxon>
        <taxon>Tracheophyta</taxon>
        <taxon>Spermatophyta</taxon>
        <taxon>Magnoliopsida</taxon>
        <taxon>Liliopsida</taxon>
        <taxon>Poales</taxon>
        <taxon>Poaceae</taxon>
        <taxon>PACMAD clade</taxon>
        <taxon>Arundinoideae</taxon>
        <taxon>Arundineae</taxon>
        <taxon>Arundo</taxon>
    </lineage>
</organism>
<sequence length="40" mass="4713">MLECRLGILFTSKLCSLFENSHMFYKTSLCCIWYISLLTC</sequence>
<name>A0A0A8YQ47_ARUDO</name>
<reference evidence="1" key="2">
    <citation type="journal article" date="2015" name="Data Brief">
        <title>Shoot transcriptome of the giant reed, Arundo donax.</title>
        <authorList>
            <person name="Barrero R.A."/>
            <person name="Guerrero F.D."/>
            <person name="Moolhuijzen P."/>
            <person name="Goolsby J.A."/>
            <person name="Tidwell J."/>
            <person name="Bellgard S.E."/>
            <person name="Bellgard M.I."/>
        </authorList>
    </citation>
    <scope>NUCLEOTIDE SEQUENCE</scope>
    <source>
        <tissue evidence="1">Shoot tissue taken approximately 20 cm above the soil surface</tissue>
    </source>
</reference>
<reference evidence="1" key="1">
    <citation type="submission" date="2014-09" db="EMBL/GenBank/DDBJ databases">
        <authorList>
            <person name="Magalhaes I.L.F."/>
            <person name="Oliveira U."/>
            <person name="Santos F.R."/>
            <person name="Vidigal T.H.D.A."/>
            <person name="Brescovit A.D."/>
            <person name="Santos A.J."/>
        </authorList>
    </citation>
    <scope>NUCLEOTIDE SEQUENCE</scope>
    <source>
        <tissue evidence="1">Shoot tissue taken approximately 20 cm above the soil surface</tissue>
    </source>
</reference>
<dbReference type="AlphaFoldDB" id="A0A0A8YQ47"/>
<accession>A0A0A8YQ47</accession>
<dbReference type="EMBL" id="GBRH01270895">
    <property type="protein sequence ID" value="JAD27000.1"/>
    <property type="molecule type" value="Transcribed_RNA"/>
</dbReference>